<evidence type="ECO:0000313" key="2">
    <source>
        <dbReference type="Proteomes" id="UP000217790"/>
    </source>
</evidence>
<sequence length="123" mass="14614">MLLNTIVQWDVLNLPIYTGWTMLIWEYLITIDDEIDLFWVWTLSSVQVNSNIVLELSLMIQSSKLSWIKCLFFVNRYLVIALRVWDTTSAYFPLRAYIIINSTMVFLCLNPQPRFLYTTKNVH</sequence>
<protein>
    <submittedName>
        <fullName evidence="1">Uncharacterized protein</fullName>
    </submittedName>
</protein>
<accession>A0A2H3DI20</accession>
<proteinExistence type="predicted"/>
<organism evidence="1 2">
    <name type="scientific">Armillaria gallica</name>
    <name type="common">Bulbous honey fungus</name>
    <name type="synonym">Armillaria bulbosa</name>
    <dbReference type="NCBI Taxonomy" id="47427"/>
    <lineage>
        <taxon>Eukaryota</taxon>
        <taxon>Fungi</taxon>
        <taxon>Dikarya</taxon>
        <taxon>Basidiomycota</taxon>
        <taxon>Agaricomycotina</taxon>
        <taxon>Agaricomycetes</taxon>
        <taxon>Agaricomycetidae</taxon>
        <taxon>Agaricales</taxon>
        <taxon>Marasmiineae</taxon>
        <taxon>Physalacriaceae</taxon>
        <taxon>Armillaria</taxon>
    </lineage>
</organism>
<dbReference type="AlphaFoldDB" id="A0A2H3DI20"/>
<name>A0A2H3DI20_ARMGA</name>
<evidence type="ECO:0000313" key="1">
    <source>
        <dbReference type="EMBL" id="PBK87086.1"/>
    </source>
</evidence>
<gene>
    <name evidence="1" type="ORF">ARMGADRAFT_1034984</name>
</gene>
<dbReference type="InParanoid" id="A0A2H3DI20"/>
<dbReference type="OrthoDB" id="2932152at2759"/>
<keyword evidence="2" id="KW-1185">Reference proteome</keyword>
<reference evidence="2" key="1">
    <citation type="journal article" date="2017" name="Nat. Ecol. Evol.">
        <title>Genome expansion and lineage-specific genetic innovations in the forest pathogenic fungi Armillaria.</title>
        <authorList>
            <person name="Sipos G."/>
            <person name="Prasanna A.N."/>
            <person name="Walter M.C."/>
            <person name="O'Connor E."/>
            <person name="Balint B."/>
            <person name="Krizsan K."/>
            <person name="Kiss B."/>
            <person name="Hess J."/>
            <person name="Varga T."/>
            <person name="Slot J."/>
            <person name="Riley R."/>
            <person name="Boka B."/>
            <person name="Rigling D."/>
            <person name="Barry K."/>
            <person name="Lee J."/>
            <person name="Mihaltcheva S."/>
            <person name="LaButti K."/>
            <person name="Lipzen A."/>
            <person name="Waldron R."/>
            <person name="Moloney N.M."/>
            <person name="Sperisen C."/>
            <person name="Kredics L."/>
            <person name="Vagvoelgyi C."/>
            <person name="Patrignani A."/>
            <person name="Fitzpatrick D."/>
            <person name="Nagy I."/>
            <person name="Doyle S."/>
            <person name="Anderson J.B."/>
            <person name="Grigoriev I.V."/>
            <person name="Gueldener U."/>
            <person name="Muensterkoetter M."/>
            <person name="Nagy L.G."/>
        </authorList>
    </citation>
    <scope>NUCLEOTIDE SEQUENCE [LARGE SCALE GENOMIC DNA]</scope>
    <source>
        <strain evidence="2">Ar21-2</strain>
    </source>
</reference>
<dbReference type="Proteomes" id="UP000217790">
    <property type="component" value="Unassembled WGS sequence"/>
</dbReference>
<dbReference type="EMBL" id="KZ293680">
    <property type="protein sequence ID" value="PBK87086.1"/>
    <property type="molecule type" value="Genomic_DNA"/>
</dbReference>